<dbReference type="AlphaFoldDB" id="F9WTU6"/>
<feature type="compositionally biased region" description="Basic residues" evidence="1">
    <location>
        <begin position="438"/>
        <end position="460"/>
    </location>
</feature>
<sequence>MHTKRSGRNTTQHKTEQDKETRHDTALAPTQKQLANAQRDNRTKHQEKHKRTKKHRPRKGSGTPKEKGAQNARHAHWPKKTQSDRRRHKHKQGHRAGNSCRKKRLTKNTQRTGETRSRNTVHRSHKSTRGEQWAQQTRVKDRQETNENHTKWHTLHAGPRQQRYTSKKKRANRTLKHANGHTGRKETNTARETKTQHGRKRRNSHTSKGAERRTATDSNTKRRTGSTALPSAAKSKQGDTGEGGTRKKKHKKTYKRAQRRRKKGAVRTAAKMAKRHNTPWTCIASKPRPRSEIHTRTRKNAHKTTRQKDTGRRQGSRAGTKRTKATNSEQRKFSSEATIAQGTSAARKTGTASGKVHFACTRNTQTGKGNQGTDGKCVAQKERQSTHKRTWGFGDRRKKKRHMGKRTRGTGSQARQHAPNQERQNCTAAARPLMKPSAHAKRRCRRSSTQKRERLRRWRTVSRISRHSECSADSNAARDSTNARARHTHAVRQQ</sequence>
<evidence type="ECO:0000256" key="1">
    <source>
        <dbReference type="SAM" id="MobiDB-lite"/>
    </source>
</evidence>
<feature type="compositionally biased region" description="Basic residues" evidence="1">
    <location>
        <begin position="484"/>
        <end position="494"/>
    </location>
</feature>
<feature type="compositionally biased region" description="Basic residues" evidence="1">
    <location>
        <begin position="73"/>
        <end position="106"/>
    </location>
</feature>
<feature type="region of interest" description="Disordered" evidence="1">
    <location>
        <begin position="1"/>
        <end position="494"/>
    </location>
</feature>
<feature type="compositionally biased region" description="Basic residues" evidence="1">
    <location>
        <begin position="196"/>
        <end position="205"/>
    </location>
</feature>
<feature type="compositionally biased region" description="Polar residues" evidence="1">
    <location>
        <begin position="28"/>
        <end position="38"/>
    </location>
</feature>
<protein>
    <submittedName>
        <fullName evidence="2">Uncharacterized protein</fullName>
    </submittedName>
</protein>
<keyword evidence="3" id="KW-1185">Reference proteome</keyword>
<reference evidence="2 3" key="1">
    <citation type="journal article" date="2012" name="Proc. Natl. Acad. Sci. U.S.A.">
        <title>Antigenic diversity is generated by distinct evolutionary mechanisms in African trypanosome species.</title>
        <authorList>
            <person name="Jackson A.P."/>
            <person name="Berry A."/>
            <person name="Aslett M."/>
            <person name="Allison H.C."/>
            <person name="Burton P."/>
            <person name="Vavrova-Anderson J."/>
            <person name="Brown R."/>
            <person name="Browne H."/>
            <person name="Corton N."/>
            <person name="Hauser H."/>
            <person name="Gamble J."/>
            <person name="Gilderthorp R."/>
            <person name="Marcello L."/>
            <person name="McQuillan J."/>
            <person name="Otto T.D."/>
            <person name="Quail M.A."/>
            <person name="Sanders M.J."/>
            <person name="van Tonder A."/>
            <person name="Ginger M.L."/>
            <person name="Field M.C."/>
            <person name="Barry J.D."/>
            <person name="Hertz-Fowler C."/>
            <person name="Berriman M."/>
        </authorList>
    </citation>
    <scope>NUCLEOTIDE SEQUENCE</scope>
    <source>
        <strain evidence="2 3">Y486</strain>
    </source>
</reference>
<feature type="compositionally biased region" description="Basic residues" evidence="1">
    <location>
        <begin position="386"/>
        <end position="408"/>
    </location>
</feature>
<feature type="compositionally biased region" description="Basic residues" evidence="1">
    <location>
        <begin position="296"/>
        <end position="305"/>
    </location>
</feature>
<organism evidence="2 3">
    <name type="scientific">Trypanosoma vivax (strain Y486)</name>
    <dbReference type="NCBI Taxonomy" id="1055687"/>
    <lineage>
        <taxon>Eukaryota</taxon>
        <taxon>Discoba</taxon>
        <taxon>Euglenozoa</taxon>
        <taxon>Kinetoplastea</taxon>
        <taxon>Metakinetoplastina</taxon>
        <taxon>Trypanosomatida</taxon>
        <taxon>Trypanosomatidae</taxon>
        <taxon>Trypanosoma</taxon>
        <taxon>Duttonella</taxon>
    </lineage>
</organism>
<feature type="compositionally biased region" description="Basic and acidic residues" evidence="1">
    <location>
        <begin position="138"/>
        <end position="150"/>
    </location>
</feature>
<feature type="compositionally biased region" description="Polar residues" evidence="1">
    <location>
        <begin position="409"/>
        <end position="427"/>
    </location>
</feature>
<accession>F9WTU6</accession>
<feature type="compositionally biased region" description="Basic and acidic residues" evidence="1">
    <location>
        <begin position="13"/>
        <end position="25"/>
    </location>
</feature>
<dbReference type="EMBL" id="CAEX01006773">
    <property type="protein sequence ID" value="CCD20992.1"/>
    <property type="molecule type" value="Genomic_DNA"/>
</dbReference>
<name>F9WTU6_TRYVY</name>
<dbReference type="VEuPathDB" id="TriTrypDB:TvY486_0038860"/>
<feature type="compositionally biased region" description="Basic and acidic residues" evidence="1">
    <location>
        <begin position="183"/>
        <end position="195"/>
    </location>
</feature>
<proteinExistence type="predicted"/>
<feature type="compositionally biased region" description="Polar residues" evidence="1">
    <location>
        <begin position="335"/>
        <end position="352"/>
    </location>
</feature>
<feature type="compositionally biased region" description="Basic residues" evidence="1">
    <location>
        <begin position="45"/>
        <end position="59"/>
    </location>
</feature>
<evidence type="ECO:0000313" key="3">
    <source>
        <dbReference type="Proteomes" id="UP000009027"/>
    </source>
</evidence>
<evidence type="ECO:0000313" key="2">
    <source>
        <dbReference type="EMBL" id="CCD20992.1"/>
    </source>
</evidence>
<feature type="compositionally biased region" description="Polar residues" evidence="1">
    <location>
        <begin position="471"/>
        <end position="483"/>
    </location>
</feature>
<feature type="compositionally biased region" description="Polar residues" evidence="1">
    <location>
        <begin position="361"/>
        <end position="373"/>
    </location>
</feature>
<gene>
    <name evidence="2" type="ORF">TvY486_0038860</name>
</gene>
<feature type="compositionally biased region" description="Basic residues" evidence="1">
    <location>
        <begin position="246"/>
        <end position="265"/>
    </location>
</feature>
<feature type="compositionally biased region" description="Basic residues" evidence="1">
    <location>
        <begin position="165"/>
        <end position="179"/>
    </location>
</feature>
<dbReference type="Proteomes" id="UP000009027">
    <property type="component" value="Unassembled WGS sequence"/>
</dbReference>